<dbReference type="EMBL" id="AAGCHW010000040">
    <property type="protein sequence ID" value="EBM3646669.1"/>
    <property type="molecule type" value="Genomic_DNA"/>
</dbReference>
<dbReference type="NCBIfam" id="TIGR03752">
    <property type="entry name" value="conj_TIGR03752"/>
    <property type="match status" value="1"/>
</dbReference>
<proteinExistence type="predicted"/>
<evidence type="ECO:0000256" key="2">
    <source>
        <dbReference type="SAM" id="MobiDB-lite"/>
    </source>
</evidence>
<dbReference type="InterPro" id="IPR021207">
    <property type="entry name" value="Integr_conj_element_PFL4705"/>
</dbReference>
<sequence length="491" mass="52155">MQIKANALMKVLLPLLVVVVCFIGVKACGSKQSTEQNTAKASNVLSELSQDDLKTLGIEGDTSADTLRTLIGALRDVRTRQETLDNQNKELIAENKKLKGDNTSVDVQISNAVNAAKQETNEAIEKQKNSLLEQLNELTGKLKSQGQDAVVTTGTSSGSDIPVGLGLDAEDTPSAGHGEVIWISPQDAKPTENSSQNDKDKFSFPTSFLDDNPVSRQRAEYDRVVKNKQELGGSGAEVEAEPVYTLPENSTLVGSKAMTALIGRIPINDKVTDPYPFKVLIGKDNLTANGIELPDVEGAIVSGTATGDMVLSCVRGTVNSITFVFSDGRIRTLPRPVANTQGNHNDNARDGGSIGWISDNNGIPCISGERKSNASTYLPTVALLGMGSAAGDALTQNQYTTQNNGNNGLTSALTGNAGQAVLGQALGGGFKEVTDWVKQRYGQTFDAVYVPPGANVAIHITRQLAVDYEDNGRKVRYDFSLPGTGGHYGLD</sequence>
<evidence type="ECO:0000256" key="1">
    <source>
        <dbReference type="SAM" id="Coils"/>
    </source>
</evidence>
<gene>
    <name evidence="3" type="ORF">DXW22_15270</name>
</gene>
<protein>
    <submittedName>
        <fullName evidence="3">TIGR03752 family integrating conjugative element protein</fullName>
    </submittedName>
</protein>
<evidence type="ECO:0000313" key="3">
    <source>
        <dbReference type="EMBL" id="EBM3646669.1"/>
    </source>
</evidence>
<keyword evidence="1" id="KW-0175">Coiled coil</keyword>
<feature type="coiled-coil region" evidence="1">
    <location>
        <begin position="74"/>
        <end position="141"/>
    </location>
</feature>
<reference evidence="3" key="1">
    <citation type="submission" date="2018-08" db="EMBL/GenBank/DDBJ databases">
        <authorList>
            <consortium name="PulseNet: The National Subtyping Network for Foodborne Disease Surveillance"/>
            <person name="Tarr C.L."/>
            <person name="Trees E."/>
            <person name="Katz L.S."/>
            <person name="Carleton-Romer H.A."/>
            <person name="Stroika S."/>
            <person name="Kucerova Z."/>
            <person name="Roache K.F."/>
            <person name="Sabol A.L."/>
            <person name="Besser J."/>
            <person name="Gerner-Smidt P."/>
        </authorList>
    </citation>
    <scope>NUCLEOTIDE SEQUENCE</scope>
    <source>
        <strain evidence="3">PNUSAS048855</strain>
    </source>
</reference>
<organism evidence="3">
    <name type="scientific">Salmonella enterica</name>
    <name type="common">Salmonella choleraesuis</name>
    <dbReference type="NCBI Taxonomy" id="28901"/>
    <lineage>
        <taxon>Bacteria</taxon>
        <taxon>Pseudomonadati</taxon>
        <taxon>Pseudomonadota</taxon>
        <taxon>Gammaproteobacteria</taxon>
        <taxon>Enterobacterales</taxon>
        <taxon>Enterobacteriaceae</taxon>
        <taxon>Salmonella</taxon>
    </lineage>
</organism>
<feature type="region of interest" description="Disordered" evidence="2">
    <location>
        <begin position="186"/>
        <end position="211"/>
    </location>
</feature>
<dbReference type="AlphaFoldDB" id="A0A5T5YEY8"/>
<comment type="caution">
    <text evidence="3">The sequence shown here is derived from an EMBL/GenBank/DDBJ whole genome shotgun (WGS) entry which is preliminary data.</text>
</comment>
<accession>A0A5T5YEY8</accession>
<name>A0A5T5YEY8_SALER</name>